<dbReference type="AlphaFoldDB" id="T0JYI4"/>
<proteinExistence type="predicted"/>
<dbReference type="Proteomes" id="UP000015530">
    <property type="component" value="Unassembled WGS sequence"/>
</dbReference>
<sequence>MPDRLSKERRAGWLVGWQAGLRFEVVGWLQQRGVDVDADVRACPCHGMADTATWNEIDSNKGKKIKAARQ</sequence>
<protein>
    <submittedName>
        <fullName evidence="1">Uncharacterized protein</fullName>
    </submittedName>
</protein>
<evidence type="ECO:0000313" key="1">
    <source>
        <dbReference type="EMBL" id="EQB45478.1"/>
    </source>
</evidence>
<evidence type="ECO:0000313" key="2">
    <source>
        <dbReference type="Proteomes" id="UP000015530"/>
    </source>
</evidence>
<gene>
    <name evidence="1" type="ORF">CGLO_15647</name>
</gene>
<name>T0JYI4_COLGC</name>
<dbReference type="EMBL" id="AMYD01003711">
    <property type="protein sequence ID" value="EQB45478.1"/>
    <property type="molecule type" value="Genomic_DNA"/>
</dbReference>
<reference evidence="2" key="1">
    <citation type="journal article" date="2013" name="Mol. Plant Microbe Interact.">
        <title>Global aspects of pacC regulation of pathogenicity genes in Colletotrichum gloeosporioides as revealed by transcriptome analysis.</title>
        <authorList>
            <person name="Alkan N."/>
            <person name="Meng X."/>
            <person name="Friedlander G."/>
            <person name="Reuveni E."/>
            <person name="Sukno S."/>
            <person name="Sherman A."/>
            <person name="Thon M."/>
            <person name="Fluhr R."/>
            <person name="Prusky D."/>
        </authorList>
    </citation>
    <scope>NUCLEOTIDE SEQUENCE [LARGE SCALE GENOMIC DNA]</scope>
    <source>
        <strain evidence="2">Cg-14</strain>
    </source>
</reference>
<accession>T0JYI4</accession>
<dbReference type="HOGENOM" id="CLU_2757621_0_0_1"/>
<organism evidence="1 2">
    <name type="scientific">Colletotrichum gloeosporioides (strain Cg-14)</name>
    <name type="common">Anthracnose fungus</name>
    <name type="synonym">Glomerella cingulata</name>
    <dbReference type="NCBI Taxonomy" id="1237896"/>
    <lineage>
        <taxon>Eukaryota</taxon>
        <taxon>Fungi</taxon>
        <taxon>Dikarya</taxon>
        <taxon>Ascomycota</taxon>
        <taxon>Pezizomycotina</taxon>
        <taxon>Sordariomycetes</taxon>
        <taxon>Hypocreomycetidae</taxon>
        <taxon>Glomerellales</taxon>
        <taxon>Glomerellaceae</taxon>
        <taxon>Colletotrichum</taxon>
        <taxon>Colletotrichum gloeosporioides species complex</taxon>
    </lineage>
</organism>
<comment type="caution">
    <text evidence="1">The sequence shown here is derived from an EMBL/GenBank/DDBJ whole genome shotgun (WGS) entry which is preliminary data.</text>
</comment>